<sequence length="154" mass="16711">MEAMGKQQREEVLLRAASDGNLRLLKKMARWMGSGGQGEAAVLAAVEDGEGGRPLHLAAGAGRVEVCRYLVEDLRLDVNQLNCQGHTPLYLSAYFGRAAAATYLLDHGADPLASKLRSPLYGAAMQGLSLYQQASMLLIYPMCQCIHSQFVFLP</sequence>
<dbReference type="AlphaFoldDB" id="A0A9R0XJV1"/>
<dbReference type="SUPFAM" id="SSF48403">
    <property type="entry name" value="Ankyrin repeat"/>
    <property type="match status" value="1"/>
</dbReference>
<evidence type="ECO:0000256" key="1">
    <source>
        <dbReference type="PROSITE-ProRule" id="PRU00023"/>
    </source>
</evidence>
<dbReference type="Gramene" id="TRITD5Bv1G217840.1">
    <property type="protein sequence ID" value="TRITD5Bv1G217840.1"/>
    <property type="gene ID" value="TRITD5Bv1G217840"/>
</dbReference>
<feature type="repeat" description="ANK" evidence="1">
    <location>
        <begin position="50"/>
        <end position="72"/>
    </location>
</feature>
<evidence type="ECO:0000313" key="3">
    <source>
        <dbReference type="Proteomes" id="UP000324705"/>
    </source>
</evidence>
<protein>
    <submittedName>
        <fullName evidence="2">Uncharacterized protein</fullName>
    </submittedName>
</protein>
<evidence type="ECO:0000313" key="2">
    <source>
        <dbReference type="EMBL" id="VAI38123.1"/>
    </source>
</evidence>
<accession>A0A9R0XJV1</accession>
<dbReference type="PANTHER" id="PTHR46224">
    <property type="entry name" value="ANKYRIN REPEAT FAMILY PROTEIN"/>
    <property type="match status" value="1"/>
</dbReference>
<keyword evidence="1" id="KW-0040">ANK repeat</keyword>
<reference evidence="2 3" key="1">
    <citation type="submission" date="2017-09" db="EMBL/GenBank/DDBJ databases">
        <authorList>
            <consortium name="International Durum Wheat Genome Sequencing Consortium (IDWGSC)"/>
            <person name="Milanesi L."/>
        </authorList>
    </citation>
    <scope>NUCLEOTIDE SEQUENCE [LARGE SCALE GENOMIC DNA]</scope>
    <source>
        <strain evidence="3">cv. Svevo</strain>
    </source>
</reference>
<dbReference type="Proteomes" id="UP000324705">
    <property type="component" value="Chromosome 5B"/>
</dbReference>
<dbReference type="InterPro" id="IPR051616">
    <property type="entry name" value="Cul2-RING_E3_ligase_SR"/>
</dbReference>
<dbReference type="InterPro" id="IPR002110">
    <property type="entry name" value="Ankyrin_rpt"/>
</dbReference>
<feature type="repeat" description="ANK" evidence="1">
    <location>
        <begin position="84"/>
        <end position="110"/>
    </location>
</feature>
<dbReference type="PROSITE" id="PS50297">
    <property type="entry name" value="ANK_REP_REGION"/>
    <property type="match status" value="2"/>
</dbReference>
<proteinExistence type="predicted"/>
<dbReference type="PROSITE" id="PS50088">
    <property type="entry name" value="ANK_REPEAT"/>
    <property type="match status" value="2"/>
</dbReference>
<dbReference type="PRINTS" id="PR01415">
    <property type="entry name" value="ANKYRIN"/>
</dbReference>
<name>A0A9R0XJV1_TRITD</name>
<gene>
    <name evidence="2" type="ORF">TRITD_5Bv1G217840</name>
</gene>
<dbReference type="SMART" id="SM00248">
    <property type="entry name" value="ANK"/>
    <property type="match status" value="2"/>
</dbReference>
<keyword evidence="3" id="KW-1185">Reference proteome</keyword>
<dbReference type="Gene3D" id="1.25.40.20">
    <property type="entry name" value="Ankyrin repeat-containing domain"/>
    <property type="match status" value="1"/>
</dbReference>
<dbReference type="Pfam" id="PF12796">
    <property type="entry name" value="Ank_2"/>
    <property type="match status" value="1"/>
</dbReference>
<organism evidence="2 3">
    <name type="scientific">Triticum turgidum subsp. durum</name>
    <name type="common">Durum wheat</name>
    <name type="synonym">Triticum durum</name>
    <dbReference type="NCBI Taxonomy" id="4567"/>
    <lineage>
        <taxon>Eukaryota</taxon>
        <taxon>Viridiplantae</taxon>
        <taxon>Streptophyta</taxon>
        <taxon>Embryophyta</taxon>
        <taxon>Tracheophyta</taxon>
        <taxon>Spermatophyta</taxon>
        <taxon>Magnoliopsida</taxon>
        <taxon>Liliopsida</taxon>
        <taxon>Poales</taxon>
        <taxon>Poaceae</taxon>
        <taxon>BOP clade</taxon>
        <taxon>Pooideae</taxon>
        <taxon>Triticodae</taxon>
        <taxon>Triticeae</taxon>
        <taxon>Triticinae</taxon>
        <taxon>Triticum</taxon>
    </lineage>
</organism>
<dbReference type="PANTHER" id="PTHR46224:SF5">
    <property type="entry name" value="OS09G0124800 PROTEIN"/>
    <property type="match status" value="1"/>
</dbReference>
<dbReference type="InterPro" id="IPR036770">
    <property type="entry name" value="Ankyrin_rpt-contain_sf"/>
</dbReference>
<dbReference type="EMBL" id="LT934120">
    <property type="protein sequence ID" value="VAI38123.1"/>
    <property type="molecule type" value="Genomic_DNA"/>
</dbReference>